<dbReference type="RefSeq" id="WP_116823613.1">
    <property type="nucleotide sequence ID" value="NZ_JAEMEF010000001.1"/>
</dbReference>
<keyword evidence="11" id="KW-1185">Reference proteome</keyword>
<dbReference type="CDD" id="cd12797">
    <property type="entry name" value="M23_peptidase"/>
    <property type="match status" value="1"/>
</dbReference>
<dbReference type="SUPFAM" id="SSF51261">
    <property type="entry name" value="Duplicated hybrid motif"/>
    <property type="match status" value="1"/>
</dbReference>
<keyword evidence="4" id="KW-0479">Metal-binding</keyword>
<dbReference type="PANTHER" id="PTHR21666">
    <property type="entry name" value="PEPTIDASE-RELATED"/>
    <property type="match status" value="1"/>
</dbReference>
<keyword evidence="3" id="KW-0645">Protease</keyword>
<dbReference type="Gene3D" id="3.10.450.350">
    <property type="match status" value="2"/>
</dbReference>
<comment type="cofactor">
    <cofactor evidence="1">
        <name>Zn(2+)</name>
        <dbReference type="ChEBI" id="CHEBI:29105"/>
    </cofactor>
</comment>
<evidence type="ECO:0000256" key="6">
    <source>
        <dbReference type="ARBA" id="ARBA00022833"/>
    </source>
</evidence>
<dbReference type="EMBL" id="JAEMEF010000001">
    <property type="protein sequence ID" value="MBL7558234.1"/>
    <property type="molecule type" value="Genomic_DNA"/>
</dbReference>
<feature type="domain" description="Csd3-like second N-terminal" evidence="9">
    <location>
        <begin position="148"/>
        <end position="272"/>
    </location>
</feature>
<keyword evidence="7" id="KW-0482">Metalloprotease</keyword>
<evidence type="ECO:0000256" key="3">
    <source>
        <dbReference type="ARBA" id="ARBA00022670"/>
    </source>
</evidence>
<keyword evidence="5" id="KW-0378">Hydrolase</keyword>
<keyword evidence="6" id="KW-0862">Zinc</keyword>
<dbReference type="PROSITE" id="PS51257">
    <property type="entry name" value="PROKAR_LIPOPROTEIN"/>
    <property type="match status" value="1"/>
</dbReference>
<reference evidence="10 11" key="1">
    <citation type="submission" date="2020-12" db="EMBL/GenBank/DDBJ databases">
        <title>Olleya sediminilitoris sp. nov., isolated from a tidal flat.</title>
        <authorList>
            <person name="Park S."/>
            <person name="Yoon J.-H."/>
        </authorList>
    </citation>
    <scope>NUCLEOTIDE SEQUENCE [LARGE SCALE GENOMIC DNA]</scope>
    <source>
        <strain evidence="10 11">YSTF-M6</strain>
    </source>
</reference>
<evidence type="ECO:0000313" key="10">
    <source>
        <dbReference type="EMBL" id="MBL7558234.1"/>
    </source>
</evidence>
<evidence type="ECO:0000259" key="8">
    <source>
        <dbReference type="Pfam" id="PF01551"/>
    </source>
</evidence>
<name>A0ABS1WGH9_9FLAO</name>
<evidence type="ECO:0000259" key="9">
    <source>
        <dbReference type="Pfam" id="PF19425"/>
    </source>
</evidence>
<dbReference type="PANTHER" id="PTHR21666:SF288">
    <property type="entry name" value="CELL DIVISION PROTEIN YTFB"/>
    <property type="match status" value="1"/>
</dbReference>
<evidence type="ECO:0000256" key="5">
    <source>
        <dbReference type="ARBA" id="ARBA00022801"/>
    </source>
</evidence>
<gene>
    <name evidence="10" type="ORF">JAO71_00350</name>
</gene>
<dbReference type="InterPro" id="IPR045834">
    <property type="entry name" value="Csd3_N2"/>
</dbReference>
<dbReference type="Pfam" id="PF01551">
    <property type="entry name" value="Peptidase_M23"/>
    <property type="match status" value="1"/>
</dbReference>
<comment type="subcellular location">
    <subcellularLocation>
        <location evidence="2">Cell envelope</location>
    </subcellularLocation>
</comment>
<sequence length="450" mass="51809">MEQTRTARLGQKCIILLVLTLVIYSCKEDKVKPVETVLVEEPEEVYEFGFKLEDYVVKRDTIKKGDSFGEILQRNQIDYSKIFQIAEQTKDSFDIRRLQVGKPYTLLCSNDSLQEPKCFIYQPTKTDYVVINFQDSIHAYSSTKPIKFVEKEVSGVIESNISEALAKQGKSVLLAYKMSDIYAWTIDFFRLQKNDKFKLIYTEKYIDDSIYAGIDNIKAAYFQHNGEPFYAFEFETDTVKGLKDYFSEDAKNLRRAFLKAPVEYKRISSRYNLNRRIALYGNRVRPHRGTDFAANVGTPIRATANGTVVQSRYSKSAGNFVAVKHNSTYTTKYFHMQKRNAKVGDFVKQGDVIGYVGMTGNTSGPHVCYRFWKNGKEVDPFKQKLPEAEPISDSLKTEYIKFIEPLKIQLDGIDFVSPIEEEQILDIQTSTENLITYTNHDTTINQPNKH</sequence>
<evidence type="ECO:0000256" key="7">
    <source>
        <dbReference type="ARBA" id="ARBA00023049"/>
    </source>
</evidence>
<dbReference type="Pfam" id="PF19425">
    <property type="entry name" value="Csd3_N2"/>
    <property type="match status" value="1"/>
</dbReference>
<protein>
    <submittedName>
        <fullName evidence="10">Peptidoglycan DD-metalloendopeptidase family protein</fullName>
    </submittedName>
</protein>
<evidence type="ECO:0000256" key="1">
    <source>
        <dbReference type="ARBA" id="ARBA00001947"/>
    </source>
</evidence>
<dbReference type="Proteomes" id="UP000605013">
    <property type="component" value="Unassembled WGS sequence"/>
</dbReference>
<dbReference type="InterPro" id="IPR011055">
    <property type="entry name" value="Dup_hybrid_motif"/>
</dbReference>
<proteinExistence type="predicted"/>
<evidence type="ECO:0000256" key="4">
    <source>
        <dbReference type="ARBA" id="ARBA00022723"/>
    </source>
</evidence>
<evidence type="ECO:0000256" key="2">
    <source>
        <dbReference type="ARBA" id="ARBA00004196"/>
    </source>
</evidence>
<comment type="caution">
    <text evidence="10">The sequence shown here is derived from an EMBL/GenBank/DDBJ whole genome shotgun (WGS) entry which is preliminary data.</text>
</comment>
<organism evidence="10 11">
    <name type="scientific">Olleya sediminilitoris</name>
    <dbReference type="NCBI Taxonomy" id="2795739"/>
    <lineage>
        <taxon>Bacteria</taxon>
        <taxon>Pseudomonadati</taxon>
        <taxon>Bacteroidota</taxon>
        <taxon>Flavobacteriia</taxon>
        <taxon>Flavobacteriales</taxon>
        <taxon>Flavobacteriaceae</taxon>
    </lineage>
</organism>
<dbReference type="InterPro" id="IPR016047">
    <property type="entry name" value="M23ase_b-sheet_dom"/>
</dbReference>
<accession>A0ABS1WGH9</accession>
<dbReference type="InterPro" id="IPR050570">
    <property type="entry name" value="Cell_wall_metabolism_enzyme"/>
</dbReference>
<feature type="domain" description="M23ase beta-sheet core" evidence="8">
    <location>
        <begin position="286"/>
        <end position="380"/>
    </location>
</feature>
<evidence type="ECO:0000313" key="11">
    <source>
        <dbReference type="Proteomes" id="UP000605013"/>
    </source>
</evidence>
<dbReference type="Gene3D" id="2.70.70.10">
    <property type="entry name" value="Glucose Permease (Domain IIA)"/>
    <property type="match status" value="1"/>
</dbReference>